<sequence length="383" mass="42658">MQPERQSFSAWLATGQALAQRLRQISRATGWMERLAVLSTGYHPDPEREQQEPTYYDYPALKEPVWRWEIVWYFFLGGLAAGCYFIASLAALFGDAEDRATRRTGYYLSSLALLPCPLLLIKDLGRPERFLNMLRMFKVRSPMSMGVWCLVSFSFFSGLSALIQAARDQWLGRWWGARWLARLPQRLLALPGMALALFLGGYTGVLLATTSIPLWSRSKMLGAVFISSAISTSSALIALVLRLSAAPVAALHKLERLEWGALLSELLALFAFLRGSGRAARALVGSGPAEYGPRFWRFVAIGGLLLPWLLQTRLLLTRRAHGEAATTGAATKQPERSRVRFSGLLLSLLVLIGGYFLRRTIIEAGHSSSRDARTTLWHARAAR</sequence>
<dbReference type="Pfam" id="PF03916">
    <property type="entry name" value="NrfD"/>
    <property type="match status" value="1"/>
</dbReference>
<reference evidence="8 9" key="1">
    <citation type="journal article" date="2019" name="Int. J. Syst. Evol. Microbiol.">
        <title>Thermogemmatispora aurantia sp. nov. and Thermogemmatispora argillosa sp. nov., within the class Ktedonobacteria, and emended description of the genus Thermogemmatispora.</title>
        <authorList>
            <person name="Zheng Y."/>
            <person name="Wang C.M."/>
            <person name="Sakai Y."/>
            <person name="Abe K."/>
            <person name="Yokota A."/>
            <person name="Yabe S."/>
        </authorList>
    </citation>
    <scope>NUCLEOTIDE SEQUENCE [LARGE SCALE GENOMIC DNA]</scope>
    <source>
        <strain evidence="8 9">A1-2</strain>
    </source>
</reference>
<keyword evidence="4 7" id="KW-0812">Transmembrane</keyword>
<keyword evidence="6 7" id="KW-0472">Membrane</keyword>
<comment type="subcellular location">
    <subcellularLocation>
        <location evidence="1">Cell membrane</location>
        <topology evidence="1">Multi-pass membrane protein</topology>
    </subcellularLocation>
</comment>
<feature type="transmembrane region" description="Helical" evidence="7">
    <location>
        <begin position="145"/>
        <end position="166"/>
    </location>
</feature>
<dbReference type="InterPro" id="IPR052049">
    <property type="entry name" value="Electron_transfer_protein"/>
</dbReference>
<evidence type="ECO:0000256" key="6">
    <source>
        <dbReference type="ARBA" id="ARBA00023136"/>
    </source>
</evidence>
<evidence type="ECO:0000256" key="3">
    <source>
        <dbReference type="ARBA" id="ARBA00022475"/>
    </source>
</evidence>
<dbReference type="Gene3D" id="1.20.1630.10">
    <property type="entry name" value="Formate dehydrogenase/DMSO reductase domain"/>
    <property type="match status" value="1"/>
</dbReference>
<feature type="transmembrane region" description="Helical" evidence="7">
    <location>
        <begin position="70"/>
        <end position="93"/>
    </location>
</feature>
<evidence type="ECO:0000313" key="8">
    <source>
        <dbReference type="EMBL" id="GER81598.1"/>
    </source>
</evidence>
<comment type="caution">
    <text evidence="8">The sequence shown here is derived from an EMBL/GenBank/DDBJ whole genome shotgun (WGS) entry which is preliminary data.</text>
</comment>
<keyword evidence="3" id="KW-1003">Cell membrane</keyword>
<comment type="similarity">
    <text evidence="2">Belongs to the NrfD family.</text>
</comment>
<accession>A0A5J4JV49</accession>
<organism evidence="8 9">
    <name type="scientific">Thermogemmatispora aurantia</name>
    <dbReference type="NCBI Taxonomy" id="2045279"/>
    <lineage>
        <taxon>Bacteria</taxon>
        <taxon>Bacillati</taxon>
        <taxon>Chloroflexota</taxon>
        <taxon>Ktedonobacteria</taxon>
        <taxon>Thermogemmatisporales</taxon>
        <taxon>Thermogemmatisporaceae</taxon>
        <taxon>Thermogemmatispora</taxon>
    </lineage>
</organism>
<feature type="transmembrane region" description="Helical" evidence="7">
    <location>
        <begin position="220"/>
        <end position="245"/>
    </location>
</feature>
<dbReference type="RefSeq" id="WP_151726641.1">
    <property type="nucleotide sequence ID" value="NZ_BKZV01000001.1"/>
</dbReference>
<evidence type="ECO:0000256" key="2">
    <source>
        <dbReference type="ARBA" id="ARBA00008929"/>
    </source>
</evidence>
<evidence type="ECO:0000256" key="7">
    <source>
        <dbReference type="SAM" id="Phobius"/>
    </source>
</evidence>
<feature type="transmembrane region" description="Helical" evidence="7">
    <location>
        <begin position="295"/>
        <end position="316"/>
    </location>
</feature>
<evidence type="ECO:0000313" key="9">
    <source>
        <dbReference type="Proteomes" id="UP000334820"/>
    </source>
</evidence>
<keyword evidence="9" id="KW-1185">Reference proteome</keyword>
<evidence type="ECO:0008006" key="10">
    <source>
        <dbReference type="Google" id="ProtNLM"/>
    </source>
</evidence>
<dbReference type="GO" id="GO:0005886">
    <property type="term" value="C:plasma membrane"/>
    <property type="evidence" value="ECO:0007669"/>
    <property type="project" value="UniProtKB-SubCell"/>
</dbReference>
<name>A0A5J4JV49_9CHLR</name>
<proteinExistence type="inferred from homology"/>
<evidence type="ECO:0000256" key="5">
    <source>
        <dbReference type="ARBA" id="ARBA00022989"/>
    </source>
</evidence>
<evidence type="ECO:0000256" key="4">
    <source>
        <dbReference type="ARBA" id="ARBA00022692"/>
    </source>
</evidence>
<dbReference type="PANTHER" id="PTHR34856:SF2">
    <property type="entry name" value="PROTEIN NRFD"/>
    <property type="match status" value="1"/>
</dbReference>
<dbReference type="EMBL" id="BKZV01000001">
    <property type="protein sequence ID" value="GER81598.1"/>
    <property type="molecule type" value="Genomic_DNA"/>
</dbReference>
<feature type="transmembrane region" description="Helical" evidence="7">
    <location>
        <begin position="187"/>
        <end position="208"/>
    </location>
</feature>
<feature type="transmembrane region" description="Helical" evidence="7">
    <location>
        <begin position="337"/>
        <end position="357"/>
    </location>
</feature>
<dbReference type="AlphaFoldDB" id="A0A5J4JV49"/>
<protein>
    <recommendedName>
        <fullName evidence="10">Polysulfide reductase</fullName>
    </recommendedName>
</protein>
<gene>
    <name evidence="8" type="ORF">KTAU_02360</name>
</gene>
<keyword evidence="5 7" id="KW-1133">Transmembrane helix</keyword>
<dbReference type="Proteomes" id="UP000334820">
    <property type="component" value="Unassembled WGS sequence"/>
</dbReference>
<dbReference type="InterPro" id="IPR005614">
    <property type="entry name" value="NrfD-like"/>
</dbReference>
<dbReference type="PANTHER" id="PTHR34856">
    <property type="entry name" value="PROTEIN NRFD"/>
    <property type="match status" value="1"/>
</dbReference>
<evidence type="ECO:0000256" key="1">
    <source>
        <dbReference type="ARBA" id="ARBA00004651"/>
    </source>
</evidence>